<feature type="compositionally biased region" description="Low complexity" evidence="11">
    <location>
        <begin position="702"/>
        <end position="712"/>
    </location>
</feature>
<keyword evidence="5 12" id="KW-0812">Transmembrane</keyword>
<keyword evidence="6" id="KW-0479">Metal-binding</keyword>
<feature type="compositionally biased region" description="Pro residues" evidence="11">
    <location>
        <begin position="572"/>
        <end position="594"/>
    </location>
</feature>
<gene>
    <name evidence="14" type="ORF">TWF481_008553</name>
</gene>
<dbReference type="PANTHER" id="PTHR15422">
    <property type="entry name" value="OS05G0565100 PROTEIN"/>
    <property type="match status" value="1"/>
</dbReference>
<evidence type="ECO:0000256" key="1">
    <source>
        <dbReference type="ARBA" id="ARBA00001970"/>
    </source>
</evidence>
<dbReference type="PROSITE" id="PS50939">
    <property type="entry name" value="CYTOCHROME_B561"/>
    <property type="match status" value="1"/>
</dbReference>
<accession>A0AAV9W7H5</accession>
<evidence type="ECO:0000256" key="2">
    <source>
        <dbReference type="ARBA" id="ARBA00004141"/>
    </source>
</evidence>
<keyword evidence="7" id="KW-0249">Electron transport</keyword>
<feature type="compositionally biased region" description="Polar residues" evidence="11">
    <location>
        <begin position="636"/>
        <end position="654"/>
    </location>
</feature>
<dbReference type="GO" id="GO:0140575">
    <property type="term" value="F:transmembrane monodehydroascorbate reductase activity"/>
    <property type="evidence" value="ECO:0007669"/>
    <property type="project" value="InterPro"/>
</dbReference>
<evidence type="ECO:0000256" key="12">
    <source>
        <dbReference type="SAM" id="Phobius"/>
    </source>
</evidence>
<evidence type="ECO:0000256" key="11">
    <source>
        <dbReference type="SAM" id="MobiDB-lite"/>
    </source>
</evidence>
<dbReference type="PANTHER" id="PTHR15422:SF24">
    <property type="entry name" value="DOMON RELATED DOMAIN-CONTAINING PROTEIN"/>
    <property type="match status" value="1"/>
</dbReference>
<feature type="compositionally biased region" description="Basic and acidic residues" evidence="11">
    <location>
        <begin position="602"/>
        <end position="611"/>
    </location>
</feature>
<keyword evidence="3" id="KW-0813">Transport</keyword>
<evidence type="ECO:0000256" key="9">
    <source>
        <dbReference type="ARBA" id="ARBA00023004"/>
    </source>
</evidence>
<sequence>MADNNGPRGYRDGVYFVDVNAYVLPPLIGLPFHDMRLNGEGARHRGDTNYYKLIVVHAVFMCLAMLLFLPFAIFQARFRAYRNPRRAIRSHIVSNCLTLLFLSIGFACGVSATGKERAWTNPHHIIGLTIYVAVWVQVLLGAIVHHRGKFKVTPHLPLRTMLHRWLGRAVWLLSLAQIPLGLTLYGSPLSLFILYAVYVFLLLMLYFTSEFYRGRQHGTATVTTETAFDYQNSEKHGHSEHKGFLSGGNLAKIGLGFLVAKKVKDHYAAREDMTADQSELSSRPGYRPPPGRRQHAGYASSVGVTNSEVNGGYNRTELTAYTGGTGYTYGTGYTTGTGYTNGTGYTTGTGYTNTEDVESRMSPPRTSHGGAAKAGLLGGLMMAGAKSRGVDTRPDSNAKPGFFAGIFKRNKKGDDGGASPKKLKKGGLTGDGGWFDRRKRNRESGMSAVHTEDYSDSEDDEESRRRDGSPSRRGVVSRGAGAAAVGAAAGMAAAHHRDRRHSASSVTDSYFTDPRPTERVNSMPATGGLQAPPPAQNNYNNYSNHRLPIGHPGAPGYDPHNIHNDQPTFTGVPPPVPPFGNPPTLGIPPRPPIPATSTRTHSRQDSSESRPRGLGFIIPPEDPSDSELSIEPHNRPSGSRSYRIPQTVTSGSETGSEKTQEHYIPQAALQVRIKKKDGGKTVTTIKRMPNRERASIDSGAFSPGPSGRQSSRSADRRDDGYRVREERRRAGAGGGGGADSQSDREMTDQEELRREREARRERRRQRRETHEYYYSGDEIPPQQAAYT</sequence>
<feature type="transmembrane region" description="Helical" evidence="12">
    <location>
        <begin position="50"/>
        <end position="71"/>
    </location>
</feature>
<reference evidence="14 15" key="1">
    <citation type="submission" date="2023-08" db="EMBL/GenBank/DDBJ databases">
        <authorList>
            <person name="Palmer J.M."/>
        </authorList>
    </citation>
    <scope>NUCLEOTIDE SEQUENCE [LARGE SCALE GENOMIC DNA]</scope>
    <source>
        <strain evidence="14 15">TWF481</strain>
    </source>
</reference>
<proteinExistence type="predicted"/>
<dbReference type="GO" id="GO:0016020">
    <property type="term" value="C:membrane"/>
    <property type="evidence" value="ECO:0007669"/>
    <property type="project" value="UniProtKB-SubCell"/>
</dbReference>
<dbReference type="GO" id="GO:0046872">
    <property type="term" value="F:metal ion binding"/>
    <property type="evidence" value="ECO:0007669"/>
    <property type="project" value="UniProtKB-KW"/>
</dbReference>
<keyword evidence="10 12" id="KW-0472">Membrane</keyword>
<evidence type="ECO:0000313" key="14">
    <source>
        <dbReference type="EMBL" id="KAK6503539.1"/>
    </source>
</evidence>
<evidence type="ECO:0000256" key="10">
    <source>
        <dbReference type="ARBA" id="ARBA00023136"/>
    </source>
</evidence>
<dbReference type="AlphaFoldDB" id="A0AAV9W7H5"/>
<evidence type="ECO:0000256" key="8">
    <source>
        <dbReference type="ARBA" id="ARBA00022989"/>
    </source>
</evidence>
<dbReference type="Proteomes" id="UP001370758">
    <property type="component" value="Unassembled WGS sequence"/>
</dbReference>
<dbReference type="InterPro" id="IPR006593">
    <property type="entry name" value="Cyt_b561/ferric_Rdtase_TM"/>
</dbReference>
<comment type="subcellular location">
    <subcellularLocation>
        <location evidence="2">Membrane</location>
        <topology evidence="2">Multi-pass membrane protein</topology>
    </subcellularLocation>
</comment>
<keyword evidence="9" id="KW-0408">Iron</keyword>
<feature type="compositionally biased region" description="Basic and acidic residues" evidence="11">
    <location>
        <begin position="713"/>
        <end position="729"/>
    </location>
</feature>
<feature type="region of interest" description="Disordered" evidence="11">
    <location>
        <begin position="408"/>
        <end position="787"/>
    </location>
</feature>
<feature type="compositionally biased region" description="Basic and acidic residues" evidence="11">
    <location>
        <begin position="741"/>
        <end position="760"/>
    </location>
</feature>
<dbReference type="Pfam" id="PF03188">
    <property type="entry name" value="Cytochrom_B561"/>
    <property type="match status" value="1"/>
</dbReference>
<organism evidence="14 15">
    <name type="scientific">Arthrobotrys musiformis</name>
    <dbReference type="NCBI Taxonomy" id="47236"/>
    <lineage>
        <taxon>Eukaryota</taxon>
        <taxon>Fungi</taxon>
        <taxon>Dikarya</taxon>
        <taxon>Ascomycota</taxon>
        <taxon>Pezizomycotina</taxon>
        <taxon>Orbiliomycetes</taxon>
        <taxon>Orbiliales</taxon>
        <taxon>Orbiliaceae</taxon>
        <taxon>Arthrobotrys</taxon>
    </lineage>
</organism>
<protein>
    <recommendedName>
        <fullName evidence="13">Cytochrome b561 domain-containing protein</fullName>
    </recommendedName>
</protein>
<keyword evidence="4" id="KW-0349">Heme</keyword>
<evidence type="ECO:0000256" key="7">
    <source>
        <dbReference type="ARBA" id="ARBA00022982"/>
    </source>
</evidence>
<dbReference type="SMART" id="SM00665">
    <property type="entry name" value="B561"/>
    <property type="match status" value="1"/>
</dbReference>
<feature type="transmembrane region" description="Helical" evidence="12">
    <location>
        <begin position="92"/>
        <end position="112"/>
    </location>
</feature>
<feature type="transmembrane region" description="Helical" evidence="12">
    <location>
        <begin position="165"/>
        <end position="185"/>
    </location>
</feature>
<feature type="transmembrane region" description="Helical" evidence="12">
    <location>
        <begin position="124"/>
        <end position="144"/>
    </location>
</feature>
<feature type="compositionally biased region" description="Low complexity" evidence="11">
    <location>
        <begin position="471"/>
        <end position="493"/>
    </location>
</feature>
<dbReference type="EMBL" id="JAVHJL010000005">
    <property type="protein sequence ID" value="KAK6503539.1"/>
    <property type="molecule type" value="Genomic_DNA"/>
</dbReference>
<comment type="caution">
    <text evidence="14">The sequence shown here is derived from an EMBL/GenBank/DDBJ whole genome shotgun (WGS) entry which is preliminary data.</text>
</comment>
<comment type="cofactor">
    <cofactor evidence="1">
        <name>heme b</name>
        <dbReference type="ChEBI" id="CHEBI:60344"/>
    </cofactor>
</comment>
<evidence type="ECO:0000313" key="15">
    <source>
        <dbReference type="Proteomes" id="UP001370758"/>
    </source>
</evidence>
<evidence type="ECO:0000256" key="4">
    <source>
        <dbReference type="ARBA" id="ARBA00022617"/>
    </source>
</evidence>
<evidence type="ECO:0000256" key="5">
    <source>
        <dbReference type="ARBA" id="ARBA00022692"/>
    </source>
</evidence>
<dbReference type="InterPro" id="IPR045150">
    <property type="entry name" value="CYB561D1/2"/>
</dbReference>
<evidence type="ECO:0000256" key="6">
    <source>
        <dbReference type="ARBA" id="ARBA00022723"/>
    </source>
</evidence>
<evidence type="ECO:0000259" key="13">
    <source>
        <dbReference type="PROSITE" id="PS50939"/>
    </source>
</evidence>
<dbReference type="CDD" id="cd08760">
    <property type="entry name" value="Cyt_b561_FRRS1_like"/>
    <property type="match status" value="1"/>
</dbReference>
<feature type="region of interest" description="Disordered" evidence="11">
    <location>
        <begin position="272"/>
        <end position="310"/>
    </location>
</feature>
<dbReference type="GO" id="GO:0020037">
    <property type="term" value="F:heme binding"/>
    <property type="evidence" value="ECO:0007669"/>
    <property type="project" value="TreeGrafter"/>
</dbReference>
<dbReference type="Gene3D" id="1.20.120.1770">
    <property type="match status" value="1"/>
</dbReference>
<evidence type="ECO:0000256" key="3">
    <source>
        <dbReference type="ARBA" id="ARBA00022448"/>
    </source>
</evidence>
<keyword evidence="8 12" id="KW-1133">Transmembrane helix</keyword>
<keyword evidence="15" id="KW-1185">Reference proteome</keyword>
<name>A0AAV9W7H5_9PEZI</name>
<feature type="transmembrane region" description="Helical" evidence="12">
    <location>
        <begin position="191"/>
        <end position="208"/>
    </location>
</feature>
<feature type="domain" description="Cytochrome b561" evidence="13">
    <location>
        <begin position="16"/>
        <end position="215"/>
    </location>
</feature>